<dbReference type="PRINTS" id="PR00081">
    <property type="entry name" value="GDHRDH"/>
</dbReference>
<keyword evidence="3" id="KW-0560">Oxidoreductase</keyword>
<evidence type="ECO:0000256" key="4">
    <source>
        <dbReference type="RuleBase" id="RU000363"/>
    </source>
</evidence>
<dbReference type="InterPro" id="IPR036291">
    <property type="entry name" value="NAD(P)-bd_dom_sf"/>
</dbReference>
<comment type="similarity">
    <text evidence="1 4">Belongs to the short-chain dehydrogenases/reductases (SDR) family.</text>
</comment>
<gene>
    <name evidence="5" type="ORF">DC20_20620</name>
</gene>
<dbReference type="PANTHER" id="PTHR43391:SF14">
    <property type="entry name" value="DEHYDROGENASE_REDUCTASE SDR FAMILY PROTEIN 7-LIKE"/>
    <property type="match status" value="1"/>
</dbReference>
<dbReference type="RefSeq" id="WP_062545583.1">
    <property type="nucleotide sequence ID" value="NZ_CP012643.1"/>
</dbReference>
<accession>A0A0P0CBC5</accession>
<sequence length="238" mass="26324">MELEGKVVVITGASSGIGLAAAKQLLEQGATVVSWSRSRPKISHKDFYFFECDVRHEHSVLTAYEQTVERLRQNISVLINNAGLGIQGAIDTMSPRDWHKMMDTNVNGIFYCTRLVLPQMKKQLEGHIINISSIAGLNGIENMSGYCATKFAVRGISHSLFKEVRPHGIKVTCIYPGSTATSFFDGFEGTGTAPENMMQPEDIASTILHVLQSPPNYHHVDIEVRPLMPKGRPEKKKA</sequence>
<dbReference type="Gene3D" id="3.40.50.720">
    <property type="entry name" value="NAD(P)-binding Rossmann-like Domain"/>
    <property type="match status" value="1"/>
</dbReference>
<dbReference type="PRINTS" id="PR00080">
    <property type="entry name" value="SDRFAMILY"/>
</dbReference>
<dbReference type="Proteomes" id="UP000061382">
    <property type="component" value="Chromosome"/>
</dbReference>
<dbReference type="OrthoDB" id="9775296at2"/>
<keyword evidence="2" id="KW-0521">NADP</keyword>
<dbReference type="KEGG" id="rti:DC20_20620"/>
<evidence type="ECO:0000313" key="5">
    <source>
        <dbReference type="EMBL" id="ALJ00955.1"/>
    </source>
</evidence>
<dbReference type="GO" id="GO:0016616">
    <property type="term" value="F:oxidoreductase activity, acting on the CH-OH group of donors, NAD or NADP as acceptor"/>
    <property type="evidence" value="ECO:0007669"/>
    <property type="project" value="UniProtKB-ARBA"/>
</dbReference>
<dbReference type="EMBL" id="CP012643">
    <property type="protein sequence ID" value="ALJ00955.1"/>
    <property type="molecule type" value="Genomic_DNA"/>
</dbReference>
<dbReference type="Pfam" id="PF00106">
    <property type="entry name" value="adh_short"/>
    <property type="match status" value="1"/>
</dbReference>
<evidence type="ECO:0000256" key="2">
    <source>
        <dbReference type="ARBA" id="ARBA00022857"/>
    </source>
</evidence>
<dbReference type="AlphaFoldDB" id="A0A0P0CBC5"/>
<dbReference type="PANTHER" id="PTHR43391">
    <property type="entry name" value="RETINOL DEHYDROGENASE-RELATED"/>
    <property type="match status" value="1"/>
</dbReference>
<protein>
    <submittedName>
        <fullName evidence="5">Short-chain dehydrogenase</fullName>
    </submittedName>
</protein>
<dbReference type="InterPro" id="IPR002347">
    <property type="entry name" value="SDR_fam"/>
</dbReference>
<dbReference type="STRING" id="512763.DC20_20620"/>
<evidence type="ECO:0000256" key="1">
    <source>
        <dbReference type="ARBA" id="ARBA00006484"/>
    </source>
</evidence>
<keyword evidence="6" id="KW-1185">Reference proteome</keyword>
<proteinExistence type="inferred from homology"/>
<reference evidence="5 6" key="1">
    <citation type="submission" date="2015-08" db="EMBL/GenBank/DDBJ databases">
        <title>Complete genome sequence of Rufibacter tibetensis strain 1351t, a radiation-resistant bacterium from tibet plateau.</title>
        <authorList>
            <person name="Dai J."/>
        </authorList>
    </citation>
    <scope>NUCLEOTIDE SEQUENCE [LARGE SCALE GENOMIC DNA]</scope>
    <source>
        <strain evidence="5 6">1351</strain>
    </source>
</reference>
<evidence type="ECO:0000256" key="3">
    <source>
        <dbReference type="ARBA" id="ARBA00023002"/>
    </source>
</evidence>
<dbReference type="PATRIC" id="fig|512763.3.peg.4525"/>
<dbReference type="CDD" id="cd05233">
    <property type="entry name" value="SDR_c"/>
    <property type="match status" value="1"/>
</dbReference>
<dbReference type="FunFam" id="3.40.50.720:FF:000047">
    <property type="entry name" value="NADP-dependent L-serine/L-allo-threonine dehydrogenase"/>
    <property type="match status" value="1"/>
</dbReference>
<dbReference type="SUPFAM" id="SSF51735">
    <property type="entry name" value="NAD(P)-binding Rossmann-fold domains"/>
    <property type="match status" value="1"/>
</dbReference>
<evidence type="ECO:0000313" key="6">
    <source>
        <dbReference type="Proteomes" id="UP000061382"/>
    </source>
</evidence>
<organism evidence="5 6">
    <name type="scientific">Rufibacter tibetensis</name>
    <dbReference type="NCBI Taxonomy" id="512763"/>
    <lineage>
        <taxon>Bacteria</taxon>
        <taxon>Pseudomonadati</taxon>
        <taxon>Bacteroidota</taxon>
        <taxon>Cytophagia</taxon>
        <taxon>Cytophagales</taxon>
        <taxon>Hymenobacteraceae</taxon>
        <taxon>Rufibacter</taxon>
    </lineage>
</organism>
<name>A0A0P0CBC5_9BACT</name>